<name>A0A0L0M7E0_9BURK</name>
<dbReference type="Proteomes" id="UP000036959">
    <property type="component" value="Unassembled WGS sequence"/>
</dbReference>
<accession>A0A0L0M7E0</accession>
<dbReference type="EMBL" id="LFJJ01000210">
    <property type="protein sequence ID" value="KND57904.1"/>
    <property type="molecule type" value="Genomic_DNA"/>
</dbReference>
<gene>
    <name evidence="1" type="ORF">BVER_05152c</name>
</gene>
<evidence type="ECO:0000313" key="1">
    <source>
        <dbReference type="EMBL" id="KND57904.1"/>
    </source>
</evidence>
<organism evidence="1 2">
    <name type="scientific">Candidatus Burkholderia verschuerenii</name>
    <dbReference type="NCBI Taxonomy" id="242163"/>
    <lineage>
        <taxon>Bacteria</taxon>
        <taxon>Pseudomonadati</taxon>
        <taxon>Pseudomonadota</taxon>
        <taxon>Betaproteobacteria</taxon>
        <taxon>Burkholderiales</taxon>
        <taxon>Burkholderiaceae</taxon>
        <taxon>Burkholderia</taxon>
    </lineage>
</organism>
<dbReference type="PATRIC" id="fig|242163.4.peg.2933"/>
<proteinExistence type="predicted"/>
<reference evidence="2" key="1">
    <citation type="submission" date="2015-06" db="EMBL/GenBank/DDBJ databases">
        <title>Comparative genomics of Burkholderia leaf nodule symbionts.</title>
        <authorList>
            <person name="Carlier A."/>
            <person name="Eberl L."/>
            <person name="Pinto-Carbo M."/>
        </authorList>
    </citation>
    <scope>NUCLEOTIDE SEQUENCE [LARGE SCALE GENOMIC DNA]</scope>
    <source>
        <strain evidence="2">UZHbot4</strain>
    </source>
</reference>
<sequence length="232" mass="23216">MWRLVSKGADLKIDANAVLREVSGGLQNLEPEVAKVLKGVKVAGKVAHDFASDGFRSLKSLSINGVDGGLSLISLYFLQDSLKSSMADLDAKVGARHPEVVAAFYGASVSMMGGATEMAGQALKIPAKAAQVFIQRAGTELTPKLSQVIGLGEGLVKAGGVIAAVGGIADAAVNLAAATRVSKVGDANAAKAYYVAGGLSLFGAISSTASALGAGLLMGPLGIGIALGSVHI</sequence>
<evidence type="ECO:0000313" key="2">
    <source>
        <dbReference type="Proteomes" id="UP000036959"/>
    </source>
</evidence>
<keyword evidence="2" id="KW-1185">Reference proteome</keyword>
<protein>
    <submittedName>
        <fullName evidence="1">Uncharacterized protein</fullName>
    </submittedName>
</protein>
<dbReference type="AlphaFoldDB" id="A0A0L0M7E0"/>
<dbReference type="RefSeq" id="WP_050455542.1">
    <property type="nucleotide sequence ID" value="NZ_LFJJ01000210.1"/>
</dbReference>
<comment type="caution">
    <text evidence="1">The sequence shown here is derived from an EMBL/GenBank/DDBJ whole genome shotgun (WGS) entry which is preliminary data.</text>
</comment>
<dbReference type="OrthoDB" id="8664525at2"/>